<dbReference type="InterPro" id="IPR006390">
    <property type="entry name" value="DHP_synth_dom"/>
</dbReference>
<proteinExistence type="inferred from homology"/>
<dbReference type="CDD" id="cd00739">
    <property type="entry name" value="DHPS"/>
    <property type="match status" value="1"/>
</dbReference>
<comment type="catalytic activity">
    <reaction evidence="1">
        <text>(7,8-dihydropterin-6-yl)methyl diphosphate + 4-aminobenzoate = 7,8-dihydropteroate + diphosphate</text>
        <dbReference type="Rhea" id="RHEA:19949"/>
        <dbReference type="ChEBI" id="CHEBI:17836"/>
        <dbReference type="ChEBI" id="CHEBI:17839"/>
        <dbReference type="ChEBI" id="CHEBI:33019"/>
        <dbReference type="ChEBI" id="CHEBI:72950"/>
        <dbReference type="EC" id="2.5.1.15"/>
    </reaction>
</comment>
<dbReference type="Pfam" id="PF01288">
    <property type="entry name" value="HPPK"/>
    <property type="match status" value="1"/>
</dbReference>
<dbReference type="PROSITE" id="PS00793">
    <property type="entry name" value="DHPS_2"/>
    <property type="match status" value="1"/>
</dbReference>
<comment type="pathway">
    <text evidence="5">Cofactor biosynthesis; tetrahydrofolate biosynthesis; 2-amino-4-hydroxy-6-hydroxymethyl-7,8-dihydropteridine diphosphate from 7,8-dihydroneopterin triphosphate: step 4/4.</text>
</comment>
<dbReference type="InterPro" id="IPR000489">
    <property type="entry name" value="Pterin-binding_dom"/>
</dbReference>
<dbReference type="SUPFAM" id="SSF55083">
    <property type="entry name" value="6-hydroxymethyl-7,8-dihydropterin pyrophosphokinase, HPPK"/>
    <property type="match status" value="1"/>
</dbReference>
<sequence>MTKNIIYIGLGSNVGNRLESLNRAWSLLQKGLGKIITSSSVYETLPWGIREQRNFYNAIIGIETEIQDPYTILAQLKGIEKKIGRIQRVRNGPREIDLDIILHGSKVINEDKLQIPHPRAAQRAFVVTPLLEAIAQLRESHDSTFVQRWLEDHVDPHLKNQQPQKLLVPLDSDEKEKNWIANERTLVMGIINATPDSFSDGGHLSSVQSAIDFGLRLVDQGADILDLGGESTRPGAKIPNIQIELDRVLPIIQALRTKIPSIPLSIDTRRAQVAKEAANAGVSIINDVSGGRFDPNLLSMLAQDFPALIYIATHSRGDPTNMNQLTHYEHDKVALTAAQELVDTTLQPAMNFGIAPWRLITDPGLGFAKNIQQNFELMRNISTFKHHALNLPLLVGPSRKSFIGHALQQDSRQTVPPHLRDWATAGACCALIPSADIVRVHNVRGVKDALLLADAISRR</sequence>
<protein>
    <recommendedName>
        <fullName evidence="15">Pterin-binding domain-containing protein</fullName>
    </recommendedName>
</protein>
<dbReference type="SUPFAM" id="SSF51717">
    <property type="entry name" value="Dihydropteroate synthetase-like"/>
    <property type="match status" value="1"/>
</dbReference>
<evidence type="ECO:0000256" key="7">
    <source>
        <dbReference type="ARBA" id="ARBA00022679"/>
    </source>
</evidence>
<evidence type="ECO:0000256" key="6">
    <source>
        <dbReference type="ARBA" id="ARBA00009951"/>
    </source>
</evidence>
<dbReference type="PROSITE" id="PS50972">
    <property type="entry name" value="PTERIN_BINDING"/>
    <property type="match status" value="1"/>
</dbReference>
<dbReference type="GO" id="GO:0046654">
    <property type="term" value="P:tetrahydrofolate biosynthetic process"/>
    <property type="evidence" value="ECO:0007669"/>
    <property type="project" value="UniProtKB-UniPathway"/>
</dbReference>
<evidence type="ECO:0000256" key="1">
    <source>
        <dbReference type="ARBA" id="ARBA00000012"/>
    </source>
</evidence>
<dbReference type="PANTHER" id="PTHR20941:SF1">
    <property type="entry name" value="FOLIC ACID SYNTHESIS PROTEIN FOL1"/>
    <property type="match status" value="1"/>
</dbReference>
<comment type="cofactor">
    <cofactor evidence="3">
        <name>Mg(2+)</name>
        <dbReference type="ChEBI" id="CHEBI:18420"/>
    </cofactor>
</comment>
<keyword evidence="11" id="KW-0067">ATP-binding</keyword>
<organism evidence="16">
    <name type="scientific">Aureoumbra lagunensis</name>
    <dbReference type="NCBI Taxonomy" id="44058"/>
    <lineage>
        <taxon>Eukaryota</taxon>
        <taxon>Sar</taxon>
        <taxon>Stramenopiles</taxon>
        <taxon>Ochrophyta</taxon>
        <taxon>Pelagophyceae</taxon>
        <taxon>Pelagomonadales</taxon>
        <taxon>Aureoumbra</taxon>
    </lineage>
</organism>
<dbReference type="PROSITE" id="PS00792">
    <property type="entry name" value="DHPS_1"/>
    <property type="match status" value="1"/>
</dbReference>
<evidence type="ECO:0000256" key="4">
    <source>
        <dbReference type="ARBA" id="ARBA00004763"/>
    </source>
</evidence>
<evidence type="ECO:0000256" key="5">
    <source>
        <dbReference type="ARBA" id="ARBA00005051"/>
    </source>
</evidence>
<dbReference type="EMBL" id="HBIJ01022727">
    <property type="protein sequence ID" value="CAE0374071.1"/>
    <property type="molecule type" value="Transcribed_RNA"/>
</dbReference>
<keyword evidence="14" id="KW-0511">Multifunctional enzyme</keyword>
<dbReference type="InterPro" id="IPR011005">
    <property type="entry name" value="Dihydropteroate_synth-like_sf"/>
</dbReference>
<keyword evidence="9" id="KW-0547">Nucleotide-binding</keyword>
<keyword evidence="10" id="KW-0418">Kinase</keyword>
<dbReference type="GO" id="GO:0003848">
    <property type="term" value="F:2-amino-4-hydroxy-6-hydroxymethyldihydropteridine diphosphokinase activity"/>
    <property type="evidence" value="ECO:0007669"/>
    <property type="project" value="UniProtKB-EC"/>
</dbReference>
<dbReference type="PROSITE" id="PS00794">
    <property type="entry name" value="HPPK"/>
    <property type="match status" value="1"/>
</dbReference>
<evidence type="ECO:0000256" key="13">
    <source>
        <dbReference type="ARBA" id="ARBA00022909"/>
    </source>
</evidence>
<gene>
    <name evidence="16" type="ORF">ALAG00032_LOCUS14874</name>
</gene>
<name>A0A7S3NPH1_9STRA</name>
<comment type="similarity">
    <text evidence="6">In the C-terminal section; belongs to the DHPS family.</text>
</comment>
<dbReference type="GO" id="GO:0046872">
    <property type="term" value="F:metal ion binding"/>
    <property type="evidence" value="ECO:0007669"/>
    <property type="project" value="UniProtKB-KW"/>
</dbReference>
<evidence type="ECO:0000256" key="2">
    <source>
        <dbReference type="ARBA" id="ARBA00000198"/>
    </source>
</evidence>
<evidence type="ECO:0000256" key="3">
    <source>
        <dbReference type="ARBA" id="ARBA00001946"/>
    </source>
</evidence>
<dbReference type="InterPro" id="IPR000550">
    <property type="entry name" value="Hppk"/>
</dbReference>
<dbReference type="GO" id="GO:0005524">
    <property type="term" value="F:ATP binding"/>
    <property type="evidence" value="ECO:0007669"/>
    <property type="project" value="UniProtKB-KW"/>
</dbReference>
<evidence type="ECO:0000259" key="15">
    <source>
        <dbReference type="PROSITE" id="PS50972"/>
    </source>
</evidence>
<evidence type="ECO:0000256" key="10">
    <source>
        <dbReference type="ARBA" id="ARBA00022777"/>
    </source>
</evidence>
<feature type="domain" description="Pterin-binding" evidence="15">
    <location>
        <begin position="185"/>
        <end position="451"/>
    </location>
</feature>
<reference evidence="16" key="1">
    <citation type="submission" date="2021-01" db="EMBL/GenBank/DDBJ databases">
        <authorList>
            <person name="Corre E."/>
            <person name="Pelletier E."/>
            <person name="Niang G."/>
            <person name="Scheremetjew M."/>
            <person name="Finn R."/>
            <person name="Kale V."/>
            <person name="Holt S."/>
            <person name="Cochrane G."/>
            <person name="Meng A."/>
            <person name="Brown T."/>
            <person name="Cohen L."/>
        </authorList>
    </citation>
    <scope>NUCLEOTIDE SEQUENCE</scope>
    <source>
        <strain evidence="16">CCMP1510</strain>
    </source>
</reference>
<evidence type="ECO:0000256" key="11">
    <source>
        <dbReference type="ARBA" id="ARBA00022840"/>
    </source>
</evidence>
<dbReference type="Gene3D" id="3.20.20.20">
    <property type="entry name" value="Dihydropteroate synthase-like"/>
    <property type="match status" value="1"/>
</dbReference>
<evidence type="ECO:0000256" key="14">
    <source>
        <dbReference type="ARBA" id="ARBA00023268"/>
    </source>
</evidence>
<keyword evidence="7" id="KW-0808">Transferase</keyword>
<dbReference type="AlphaFoldDB" id="A0A7S3NPH1"/>
<evidence type="ECO:0000256" key="8">
    <source>
        <dbReference type="ARBA" id="ARBA00022723"/>
    </source>
</evidence>
<dbReference type="GO" id="GO:0046656">
    <property type="term" value="P:folic acid biosynthetic process"/>
    <property type="evidence" value="ECO:0007669"/>
    <property type="project" value="UniProtKB-KW"/>
</dbReference>
<dbReference type="NCBIfam" id="TIGR01498">
    <property type="entry name" value="folK"/>
    <property type="match status" value="1"/>
</dbReference>
<dbReference type="Gene3D" id="3.30.70.560">
    <property type="entry name" value="7,8-Dihydro-6-hydroxymethylpterin-pyrophosphokinase HPPK"/>
    <property type="match status" value="1"/>
</dbReference>
<keyword evidence="8" id="KW-0479">Metal-binding</keyword>
<dbReference type="NCBIfam" id="TIGR01496">
    <property type="entry name" value="DHPS"/>
    <property type="match status" value="1"/>
</dbReference>
<comment type="catalytic activity">
    <reaction evidence="2">
        <text>6-hydroxymethyl-7,8-dihydropterin + ATP = (7,8-dihydropterin-6-yl)methyl diphosphate + AMP + H(+)</text>
        <dbReference type="Rhea" id="RHEA:11412"/>
        <dbReference type="ChEBI" id="CHEBI:15378"/>
        <dbReference type="ChEBI" id="CHEBI:30616"/>
        <dbReference type="ChEBI" id="CHEBI:44841"/>
        <dbReference type="ChEBI" id="CHEBI:72950"/>
        <dbReference type="ChEBI" id="CHEBI:456215"/>
        <dbReference type="EC" id="2.7.6.3"/>
    </reaction>
</comment>
<dbReference type="GO" id="GO:0016301">
    <property type="term" value="F:kinase activity"/>
    <property type="evidence" value="ECO:0007669"/>
    <property type="project" value="UniProtKB-KW"/>
</dbReference>
<dbReference type="InterPro" id="IPR045031">
    <property type="entry name" value="DHP_synth-like"/>
</dbReference>
<comment type="pathway">
    <text evidence="4">Cofactor biosynthesis; tetrahydrofolate biosynthesis; 7,8-dihydrofolate from 2-amino-4-hydroxy-6-hydroxymethyl-7,8-dihydropteridine diphosphate and 4-aminobenzoate: step 1/2.</text>
</comment>
<dbReference type="CDD" id="cd00483">
    <property type="entry name" value="HPPK"/>
    <property type="match status" value="1"/>
</dbReference>
<evidence type="ECO:0000313" key="16">
    <source>
        <dbReference type="EMBL" id="CAE0374071.1"/>
    </source>
</evidence>
<keyword evidence="13" id="KW-0289">Folate biosynthesis</keyword>
<dbReference type="PANTHER" id="PTHR20941">
    <property type="entry name" value="FOLATE SYNTHESIS PROTEINS"/>
    <property type="match status" value="1"/>
</dbReference>
<keyword evidence="12" id="KW-0460">Magnesium</keyword>
<accession>A0A7S3NPH1</accession>
<dbReference type="UniPathway" id="UPA00077">
    <property type="reaction ID" value="UER00155"/>
</dbReference>
<dbReference type="GO" id="GO:0004156">
    <property type="term" value="F:dihydropteroate synthase activity"/>
    <property type="evidence" value="ECO:0007669"/>
    <property type="project" value="UniProtKB-EC"/>
</dbReference>
<evidence type="ECO:0000256" key="12">
    <source>
        <dbReference type="ARBA" id="ARBA00022842"/>
    </source>
</evidence>
<dbReference type="Pfam" id="PF00809">
    <property type="entry name" value="Pterin_bind"/>
    <property type="match status" value="1"/>
</dbReference>
<evidence type="ECO:0000256" key="9">
    <source>
        <dbReference type="ARBA" id="ARBA00022741"/>
    </source>
</evidence>
<dbReference type="InterPro" id="IPR035907">
    <property type="entry name" value="Hppk_sf"/>
</dbReference>